<dbReference type="GO" id="GO:0004499">
    <property type="term" value="F:N,N-dimethylaniline monooxygenase activity"/>
    <property type="evidence" value="ECO:0007669"/>
    <property type="project" value="InterPro"/>
</dbReference>
<evidence type="ECO:0000256" key="8">
    <source>
        <dbReference type="ARBA" id="ARBA00057341"/>
    </source>
</evidence>
<keyword evidence="5" id="KW-0521">NADP</keyword>
<dbReference type="Gene3D" id="3.50.50.60">
    <property type="entry name" value="FAD/NAD(P)-binding domain"/>
    <property type="match status" value="2"/>
</dbReference>
<comment type="cofactor">
    <cofactor evidence="1">
        <name>FAD</name>
        <dbReference type="ChEBI" id="CHEBI:57692"/>
    </cofactor>
</comment>
<dbReference type="InterPro" id="IPR020946">
    <property type="entry name" value="Flavin_mOase-like"/>
</dbReference>
<accession>A0A0H2Z8P4</accession>
<evidence type="ECO:0000256" key="1">
    <source>
        <dbReference type="ARBA" id="ARBA00001974"/>
    </source>
</evidence>
<dbReference type="AlphaFoldDB" id="A0A0H2Z8P4"/>
<keyword evidence="6" id="KW-0560">Oxidoreductase</keyword>
<reference evidence="10 11" key="1">
    <citation type="journal article" date="2006" name="Genome Biol.">
        <title>Genomic analysis reveals that Pseudomonas aeruginosa virulence is combinatorial.</title>
        <authorList>
            <person name="Lee D.G."/>
            <person name="Urbach J.M."/>
            <person name="Wu G."/>
            <person name="Liberati N.T."/>
            <person name="Feinbaum R.L."/>
            <person name="Miyata S."/>
            <person name="Diggins L.T."/>
            <person name="He J."/>
            <person name="Saucier M."/>
            <person name="Deziel E."/>
            <person name="Friedman L."/>
            <person name="Li L."/>
            <person name="Grills G."/>
            <person name="Montgomery K."/>
            <person name="Kucherlapati R."/>
            <person name="Rahme L.G."/>
            <person name="Ausubel F.M."/>
        </authorList>
    </citation>
    <scope>NUCLEOTIDE SEQUENCE [LARGE SCALE GENOMIC DNA]</scope>
    <source>
        <strain evidence="10 11">UCBPP-PA14</strain>
    </source>
</reference>
<comment type="similarity">
    <text evidence="2">Belongs to the FAD-binding monooxygenase family.</text>
</comment>
<evidence type="ECO:0000256" key="5">
    <source>
        <dbReference type="ARBA" id="ARBA00022857"/>
    </source>
</evidence>
<protein>
    <recommendedName>
        <fullName evidence="9">Baeyer-Villiger monooxygenase</fullName>
    </recommendedName>
</protein>
<dbReference type="InterPro" id="IPR051209">
    <property type="entry name" value="FAD-bind_Monooxygenase_sf"/>
</dbReference>
<keyword evidence="4" id="KW-0274">FAD</keyword>
<dbReference type="GO" id="GO:0050661">
    <property type="term" value="F:NADP binding"/>
    <property type="evidence" value="ECO:0007669"/>
    <property type="project" value="InterPro"/>
</dbReference>
<dbReference type="SUPFAM" id="SSF51905">
    <property type="entry name" value="FAD/NAD(P)-binding domain"/>
    <property type="match status" value="2"/>
</dbReference>
<sequence>MYTPANNHNRSLAMSTQPTPAAARHCKVAIIGTGFSGLGMAIRLRQEGEDDFLIFEKDAGVGGTWRVNNYPGCACDVQSHVYSFSFEANPEWTRMFARQPEIRAYLEKCWEKYRLQEKTLLNTEIGKLAWDERQSLWHLHDAQGNHYTANAVVSGMGGLSTPAYPRLDGLENFQGKVFHSQQWDHDYDLKGKRVAVIGTGASAIQFVPEIQPLVAALDLYQRTPPWILPKPDRAISETERRRFRRFPLVQKLWRGGLYSLLEGRVLGFTFAPQVMKLVQRLAIRHIHKQIKDPELRRKVTPDYTIGCKRILMSHNYYPALAAANSTVITEGIRAVTANGIVDGNGREREVDAIIFGTGFTANDPIPRGVVFGRDGRDLLDSWTKGPEAYKGTTTAGFPNLFFLMGPNTGLGHNSMVYMIESQIAYVLDALKLMKRRELLSLEVKAPVQERYNEYLQRKLDRSVWSVGGCKSWYLHPVSGRNCTLWPGFTWRFRALTRQFDASAYHLTTTPLAALSNEARQQAEGVPA</sequence>
<evidence type="ECO:0000256" key="9">
    <source>
        <dbReference type="ARBA" id="ARBA00074115"/>
    </source>
</evidence>
<comment type="function">
    <text evidence="8">Catalyzes a Baeyer-Villiger oxidation reaction, i.e. the insertion of an oxygen atom into a carbon-carbon bond adjacent to a carbonyl, which converts ketones to esters or lactones using NADPH and/or NADH as an electron donor. Thus, can convert bicyclo[3.2.0]hept-2-en-6-one into the oxidative lactone products 2-oxabicyclo[3.3.0]oct-6-en-3-one and 3-oxabicyclo[3.3.0]oct-6-en-2-one. Is also able to catalyze the sulfoxidation of methyl phenyl sulfide (thioanisole).</text>
</comment>
<proteinExistence type="inferred from homology"/>
<evidence type="ECO:0000313" key="11">
    <source>
        <dbReference type="Proteomes" id="UP000000653"/>
    </source>
</evidence>
<evidence type="ECO:0000256" key="4">
    <source>
        <dbReference type="ARBA" id="ARBA00022827"/>
    </source>
</evidence>
<dbReference type="Proteomes" id="UP000000653">
    <property type="component" value="Chromosome"/>
</dbReference>
<evidence type="ECO:0000256" key="2">
    <source>
        <dbReference type="ARBA" id="ARBA00010139"/>
    </source>
</evidence>
<dbReference type="FunFam" id="3.50.50.60:FF:000266">
    <property type="entry name" value="Baeyer-Villiger monooxygenase"/>
    <property type="match status" value="1"/>
</dbReference>
<dbReference type="HOGENOM" id="CLU_006937_7_1_6"/>
<organism evidence="10 11">
    <name type="scientific">Pseudomonas aeruginosa (strain UCBPP-PA14)</name>
    <dbReference type="NCBI Taxonomy" id="208963"/>
    <lineage>
        <taxon>Bacteria</taxon>
        <taxon>Pseudomonadati</taxon>
        <taxon>Pseudomonadota</taxon>
        <taxon>Gammaproteobacteria</taxon>
        <taxon>Pseudomonadales</taxon>
        <taxon>Pseudomonadaceae</taxon>
        <taxon>Pseudomonas</taxon>
    </lineage>
</organism>
<dbReference type="KEGG" id="pau:PA14_44560"/>
<dbReference type="Pfam" id="PF00743">
    <property type="entry name" value="FMO-like"/>
    <property type="match status" value="1"/>
</dbReference>
<dbReference type="RefSeq" id="WP_003121915.1">
    <property type="nucleotide sequence ID" value="NC_008463.1"/>
</dbReference>
<dbReference type="PANTHER" id="PTHR42877">
    <property type="entry name" value="L-ORNITHINE N(5)-MONOOXYGENASE-RELATED"/>
    <property type="match status" value="1"/>
</dbReference>
<dbReference type="BioCyc" id="PAER208963:G1G74-3741-MONOMER"/>
<gene>
    <name evidence="10" type="ordered locus">PA14_44560</name>
</gene>
<keyword evidence="7 10" id="KW-0503">Monooxygenase</keyword>
<dbReference type="PANTHER" id="PTHR42877:SF4">
    <property type="entry name" value="FAD_NAD(P)-BINDING DOMAIN-CONTAINING PROTEIN-RELATED"/>
    <property type="match status" value="1"/>
</dbReference>
<evidence type="ECO:0000313" key="10">
    <source>
        <dbReference type="EMBL" id="ABJ10718.1"/>
    </source>
</evidence>
<dbReference type="GO" id="GO:0050660">
    <property type="term" value="F:flavin adenine dinucleotide binding"/>
    <property type="evidence" value="ECO:0007669"/>
    <property type="project" value="InterPro"/>
</dbReference>
<evidence type="ECO:0000256" key="3">
    <source>
        <dbReference type="ARBA" id="ARBA00022630"/>
    </source>
</evidence>
<evidence type="ECO:0000256" key="7">
    <source>
        <dbReference type="ARBA" id="ARBA00023033"/>
    </source>
</evidence>
<name>A0A0H2Z8P4_PSEAB</name>
<keyword evidence="3" id="KW-0285">Flavoprotein</keyword>
<dbReference type="EMBL" id="CP000438">
    <property type="protein sequence ID" value="ABJ10718.1"/>
    <property type="molecule type" value="Genomic_DNA"/>
</dbReference>
<dbReference type="InterPro" id="IPR036188">
    <property type="entry name" value="FAD/NAD-bd_sf"/>
</dbReference>
<evidence type="ECO:0000256" key="6">
    <source>
        <dbReference type="ARBA" id="ARBA00023002"/>
    </source>
</evidence>